<dbReference type="OrthoDB" id="411481at2759"/>
<dbReference type="GO" id="GO:0005829">
    <property type="term" value="C:cytosol"/>
    <property type="evidence" value="ECO:0007669"/>
    <property type="project" value="TreeGrafter"/>
</dbReference>
<name>A0A1Q9CGQ4_SYMMI</name>
<reference evidence="1 2" key="1">
    <citation type="submission" date="2016-02" db="EMBL/GenBank/DDBJ databases">
        <title>Genome analysis of coral dinoflagellate symbionts highlights evolutionary adaptations to a symbiotic lifestyle.</title>
        <authorList>
            <person name="Aranda M."/>
            <person name="Li Y."/>
            <person name="Liew Y.J."/>
            <person name="Baumgarten S."/>
            <person name="Simakov O."/>
            <person name="Wilson M."/>
            <person name="Piel J."/>
            <person name="Ashoor H."/>
            <person name="Bougouffa S."/>
            <person name="Bajic V.B."/>
            <person name="Ryu T."/>
            <person name="Ravasi T."/>
            <person name="Bayer T."/>
            <person name="Micklem G."/>
            <person name="Kim H."/>
            <person name="Bhak J."/>
            <person name="Lajeunesse T.C."/>
            <person name="Voolstra C.R."/>
        </authorList>
    </citation>
    <scope>NUCLEOTIDE SEQUENCE [LARGE SCALE GENOMIC DNA]</scope>
    <source>
        <strain evidence="1 2">CCMP2467</strain>
    </source>
</reference>
<dbReference type="Pfam" id="PF04177">
    <property type="entry name" value="TAP42"/>
    <property type="match status" value="1"/>
</dbReference>
<evidence type="ECO:0000313" key="1">
    <source>
        <dbReference type="EMBL" id="OLP82113.1"/>
    </source>
</evidence>
<protein>
    <recommendedName>
        <fullName evidence="3">Reverse transcriptase domain-containing protein</fullName>
    </recommendedName>
</protein>
<dbReference type="AlphaFoldDB" id="A0A1Q9CGQ4"/>
<evidence type="ECO:0008006" key="3">
    <source>
        <dbReference type="Google" id="ProtNLM"/>
    </source>
</evidence>
<organism evidence="1 2">
    <name type="scientific">Symbiodinium microadriaticum</name>
    <name type="common">Dinoflagellate</name>
    <name type="synonym">Zooxanthella microadriatica</name>
    <dbReference type="NCBI Taxonomy" id="2951"/>
    <lineage>
        <taxon>Eukaryota</taxon>
        <taxon>Sar</taxon>
        <taxon>Alveolata</taxon>
        <taxon>Dinophyceae</taxon>
        <taxon>Suessiales</taxon>
        <taxon>Symbiodiniaceae</taxon>
        <taxon>Symbiodinium</taxon>
    </lineage>
</organism>
<dbReference type="PANTHER" id="PTHR10933:SF9">
    <property type="entry name" value="IMMUNOGLOBULIN-BINDING PROTEIN 1"/>
    <property type="match status" value="1"/>
</dbReference>
<proteinExistence type="predicted"/>
<dbReference type="SUPFAM" id="SSF56672">
    <property type="entry name" value="DNA/RNA polymerases"/>
    <property type="match status" value="1"/>
</dbReference>
<dbReference type="Gene3D" id="1.25.40.540">
    <property type="entry name" value="TAP42-like family"/>
    <property type="match status" value="1"/>
</dbReference>
<dbReference type="InterPro" id="IPR038511">
    <property type="entry name" value="TAP42/TAP46-like_sf"/>
</dbReference>
<gene>
    <name evidence="1" type="ORF">AK812_SmicGene37273</name>
</gene>
<keyword evidence="2" id="KW-1185">Reference proteome</keyword>
<accession>A0A1Q9CGQ4</accession>
<sequence>MSAACTCTNGKGHKEVTIADSKASAEYPPALCDRLADLIVEHFDKMEVKAKFDIQMTTEDTSTAEVATEDTHITKEWRSAGDPESEVHHWVPFFFIEKEGYLRRISMAEAKERYGEGTISKLGLILKTKEDGSLKRRIVIDLKRSTGNQKAFLPERLTLPRPRDVVNMVKFQRKETNNLKAKYKRHGWDTEDWAKEWVIIDIHDAFMHLGVHPDEIKHCMAPSPQAGEIIVFIAVLFGFKTAPLVWARLAALTSRILQCALDPVEAAHQTYLDDAIWALQGGLQRRNVILAFILYTLRALGFIVSMAKGARGREVTWCGVVFTHTQHDHILLGVSEKFLKDLASLLGGWRSGMAPIKELRRAAGKAAWLSGIFPRTRWATRMLYAALHSRLDEIASGAEERRRQARKDNRGKEAMFYINRLNHVHLWLLKLANAVEAKPTRCVNIMPSELGPQAVITTDASPMGLGAYLAVNGVVTKFLEAKVTKRDAEYFGFKHGDSSSQDICEALAVLVALWQWQHSLADSVTLTLRSDSIIALALTDKLSSPNDTLNLIGAELAFLLEKIDIQDFQAVHVPGAANKVADWLSRPHERVEEAAEASSVEFEASLSPLSPSEEAEAVKELKTDYFAVTTSKPKSSRRKTVLKLASKVKKNGPVFPLRPRTLEVVAAIFKKAKYRSGPAYLLELKLVHIEQGHAWTHQLEAFLFAAIWILREIELNALDCDDVSFPGGGLVQLWLAESKTDPVSADLVERAKAFHLAKGTKGPGLASFVWQRDDRAFPTEVAPTLVPHHPHRPFLYPGDEQEAQVDELAFVEASARCRKLDPVAGGVAWLCLDLWLVAAGTAKPPPSSTSSPVLTLPAGGTLCCRRLCKSSLQTLVGRAGLDQAASRPVRSSRSSAAGADCVRRWKQVAAAARDIAVRGTHLHNALVYWRAWAITGAIRAFAADCHRLAIGHADDHATLDQEQPPRDAATRRDEKIARHKRCKEIDAKVAYLFQKKQECLGDEYFWGTGSAFDEDMERSLITMLLSKALASVPDSISSAEQELPLLEMMVARGGPSEEAVKPKPPVVKPACLRIQDKAELQRLYREMVFQCPHPQATMSIEEAADLEIEEMHEIEAARARRQVEQEANDADRWWNGDRYGAKEEWEESQKLYKDRDFDEFKDDHPWGSGNKMANIG</sequence>
<evidence type="ECO:0000313" key="2">
    <source>
        <dbReference type="Proteomes" id="UP000186817"/>
    </source>
</evidence>
<dbReference type="Proteomes" id="UP000186817">
    <property type="component" value="Unassembled WGS sequence"/>
</dbReference>
<dbReference type="PANTHER" id="PTHR10933">
    <property type="entry name" value="IMMUNOGLOBULIN-BINDING PROTEIN 1"/>
    <property type="match status" value="1"/>
</dbReference>
<dbReference type="GO" id="GO:0051721">
    <property type="term" value="F:protein phosphatase 2A binding"/>
    <property type="evidence" value="ECO:0007669"/>
    <property type="project" value="TreeGrafter"/>
</dbReference>
<dbReference type="InterPro" id="IPR007304">
    <property type="entry name" value="TAP46-like"/>
</dbReference>
<dbReference type="EMBL" id="LSRX01001224">
    <property type="protein sequence ID" value="OLP82113.1"/>
    <property type="molecule type" value="Genomic_DNA"/>
</dbReference>
<comment type="caution">
    <text evidence="1">The sequence shown here is derived from an EMBL/GenBank/DDBJ whole genome shotgun (WGS) entry which is preliminary data.</text>
</comment>
<dbReference type="InterPro" id="IPR043502">
    <property type="entry name" value="DNA/RNA_pol_sf"/>
</dbReference>
<dbReference type="GO" id="GO:0035303">
    <property type="term" value="P:regulation of dephosphorylation"/>
    <property type="evidence" value="ECO:0007669"/>
    <property type="project" value="TreeGrafter"/>
</dbReference>
<dbReference type="GO" id="GO:0009966">
    <property type="term" value="P:regulation of signal transduction"/>
    <property type="evidence" value="ECO:0007669"/>
    <property type="project" value="InterPro"/>
</dbReference>